<keyword evidence="2" id="KW-1185">Reference proteome</keyword>
<dbReference type="Proteomes" id="UP000030764">
    <property type="component" value="Unassembled WGS sequence"/>
</dbReference>
<proteinExistence type="predicted"/>
<feature type="non-terminal residue" evidence="1">
    <location>
        <position position="1"/>
    </location>
</feature>
<organism evidence="1 2">
    <name type="scientific">Trichuris suis</name>
    <name type="common">pig whipworm</name>
    <dbReference type="NCBI Taxonomy" id="68888"/>
    <lineage>
        <taxon>Eukaryota</taxon>
        <taxon>Metazoa</taxon>
        <taxon>Ecdysozoa</taxon>
        <taxon>Nematoda</taxon>
        <taxon>Enoplea</taxon>
        <taxon>Dorylaimia</taxon>
        <taxon>Trichinellida</taxon>
        <taxon>Trichuridae</taxon>
        <taxon>Trichuris</taxon>
    </lineage>
</organism>
<evidence type="ECO:0000313" key="2">
    <source>
        <dbReference type="Proteomes" id="UP000030764"/>
    </source>
</evidence>
<gene>
    <name evidence="1" type="ORF">M513_01179</name>
</gene>
<reference evidence="1 2" key="1">
    <citation type="journal article" date="2014" name="Nat. Genet.">
        <title>Genome and transcriptome of the porcine whipworm Trichuris suis.</title>
        <authorList>
            <person name="Jex A.R."/>
            <person name="Nejsum P."/>
            <person name="Schwarz E.M."/>
            <person name="Hu L."/>
            <person name="Young N.D."/>
            <person name="Hall R.S."/>
            <person name="Korhonen P.K."/>
            <person name="Liao S."/>
            <person name="Thamsborg S."/>
            <person name="Xia J."/>
            <person name="Xu P."/>
            <person name="Wang S."/>
            <person name="Scheerlinck J.P."/>
            <person name="Hofmann A."/>
            <person name="Sternberg P.W."/>
            <person name="Wang J."/>
            <person name="Gasser R.B."/>
        </authorList>
    </citation>
    <scope>NUCLEOTIDE SEQUENCE [LARGE SCALE GENOMIC DNA]</scope>
    <source>
        <strain evidence="1">DCEP-RM93M</strain>
    </source>
</reference>
<name>A0A085ML50_9BILA</name>
<dbReference type="EMBL" id="KL363186">
    <property type="protein sequence ID" value="KFD57946.1"/>
    <property type="molecule type" value="Genomic_DNA"/>
</dbReference>
<evidence type="ECO:0000313" key="1">
    <source>
        <dbReference type="EMBL" id="KFD57946.1"/>
    </source>
</evidence>
<dbReference type="AlphaFoldDB" id="A0A085ML50"/>
<protein>
    <submittedName>
        <fullName evidence="1">Uncharacterized protein</fullName>
    </submittedName>
</protein>
<sequence length="120" mass="13037">SLHSYCNTLNQLDRPCRSFSSDCITTKKDYSIFGGQLLAGVPRCDAACKALKRRTVAAMETAMVIINEVRQGTHYSSVRAELPSGQAALPLLFSLASIVIPEAYQTYNDIESVSCCTILG</sequence>
<accession>A0A085ML50</accession>